<comment type="catalytic activity">
    <reaction evidence="1">
        <text>L-aspartyl-tRNA(Asn) + L-glutamine + ATP + H2O = L-asparaginyl-tRNA(Asn) + L-glutamate + ADP + phosphate + 2 H(+)</text>
        <dbReference type="Rhea" id="RHEA:14513"/>
        <dbReference type="Rhea" id="RHEA-COMP:9674"/>
        <dbReference type="Rhea" id="RHEA-COMP:9677"/>
        <dbReference type="ChEBI" id="CHEBI:15377"/>
        <dbReference type="ChEBI" id="CHEBI:15378"/>
        <dbReference type="ChEBI" id="CHEBI:29985"/>
        <dbReference type="ChEBI" id="CHEBI:30616"/>
        <dbReference type="ChEBI" id="CHEBI:43474"/>
        <dbReference type="ChEBI" id="CHEBI:58359"/>
        <dbReference type="ChEBI" id="CHEBI:78515"/>
        <dbReference type="ChEBI" id="CHEBI:78516"/>
        <dbReference type="ChEBI" id="CHEBI:456216"/>
    </reaction>
</comment>
<dbReference type="GO" id="GO:0006450">
    <property type="term" value="P:regulation of translational fidelity"/>
    <property type="evidence" value="ECO:0007669"/>
    <property type="project" value="InterPro"/>
</dbReference>
<dbReference type="Gene3D" id="1.10.20.60">
    <property type="entry name" value="Glu-tRNAGln amidotransferase C subunit, N-terminal domain"/>
    <property type="match status" value="1"/>
</dbReference>
<comment type="subunit">
    <text evidence="1">Heterotrimer of A, B and C subunits.</text>
</comment>
<keyword evidence="1" id="KW-0436">Ligase</keyword>
<dbReference type="Pfam" id="PF02686">
    <property type="entry name" value="GatC"/>
    <property type="match status" value="1"/>
</dbReference>
<dbReference type="NCBIfam" id="TIGR00135">
    <property type="entry name" value="gatC"/>
    <property type="match status" value="1"/>
</dbReference>
<dbReference type="PANTHER" id="PTHR15004">
    <property type="entry name" value="GLUTAMYL-TRNA(GLN) AMIDOTRANSFERASE SUBUNIT C, MITOCHONDRIAL"/>
    <property type="match status" value="1"/>
</dbReference>
<dbReference type="GO" id="GO:0070681">
    <property type="term" value="P:glutaminyl-tRNAGln biosynthesis via transamidation"/>
    <property type="evidence" value="ECO:0007669"/>
    <property type="project" value="TreeGrafter"/>
</dbReference>
<comment type="caution">
    <text evidence="2">The sequence shown here is derived from an EMBL/GenBank/DDBJ whole genome shotgun (WGS) entry which is preliminary data.</text>
</comment>
<keyword evidence="2" id="KW-0808">Transferase</keyword>
<dbReference type="AlphaFoldDB" id="A0A7Y4P4B4"/>
<dbReference type="PANTHER" id="PTHR15004:SF0">
    <property type="entry name" value="GLUTAMYL-TRNA(GLN) AMIDOTRANSFERASE SUBUNIT C, MITOCHONDRIAL"/>
    <property type="match status" value="1"/>
</dbReference>
<dbReference type="EMBL" id="JABGBO010000003">
    <property type="protein sequence ID" value="NOL49321.1"/>
    <property type="molecule type" value="Genomic_DNA"/>
</dbReference>
<evidence type="ECO:0000256" key="1">
    <source>
        <dbReference type="HAMAP-Rule" id="MF_00122"/>
    </source>
</evidence>
<dbReference type="Proteomes" id="UP000541421">
    <property type="component" value="Unassembled WGS sequence"/>
</dbReference>
<accession>A0A7Y4P4B4</accession>
<reference evidence="2 3" key="1">
    <citation type="submission" date="2020-05" db="EMBL/GenBank/DDBJ databases">
        <authorList>
            <person name="Niu N."/>
        </authorList>
    </citation>
    <scope>NUCLEOTIDE SEQUENCE [LARGE SCALE GENOMIC DNA]</scope>
    <source>
        <strain evidence="2 3">LMG10982</strain>
    </source>
</reference>
<name>A0A7Y4P4B4_9BURK</name>
<protein>
    <recommendedName>
        <fullName evidence="1">Aspartyl/glutamyl-tRNA(Asn/Gln) amidotransferase subunit C</fullName>
        <shortName evidence="1">Asp/Glu-ADT subunit C</shortName>
        <ecNumber evidence="1">6.3.5.-</ecNumber>
    </recommendedName>
</protein>
<keyword evidence="1" id="KW-0067">ATP-binding</keyword>
<dbReference type="InterPro" id="IPR003837">
    <property type="entry name" value="GatC"/>
</dbReference>
<gene>
    <name evidence="1 2" type="primary">gatC</name>
    <name evidence="2" type="ORF">HKX40_04080</name>
</gene>
<dbReference type="SUPFAM" id="SSF141000">
    <property type="entry name" value="Glu-tRNAGln amidotransferase C subunit"/>
    <property type="match status" value="1"/>
</dbReference>
<dbReference type="GO" id="GO:0006412">
    <property type="term" value="P:translation"/>
    <property type="evidence" value="ECO:0007669"/>
    <property type="project" value="UniProtKB-UniRule"/>
</dbReference>
<evidence type="ECO:0000313" key="3">
    <source>
        <dbReference type="Proteomes" id="UP000541421"/>
    </source>
</evidence>
<comment type="catalytic activity">
    <reaction evidence="1">
        <text>L-glutamyl-tRNA(Gln) + L-glutamine + ATP + H2O = L-glutaminyl-tRNA(Gln) + L-glutamate + ADP + phosphate + H(+)</text>
        <dbReference type="Rhea" id="RHEA:17521"/>
        <dbReference type="Rhea" id="RHEA-COMP:9681"/>
        <dbReference type="Rhea" id="RHEA-COMP:9684"/>
        <dbReference type="ChEBI" id="CHEBI:15377"/>
        <dbReference type="ChEBI" id="CHEBI:15378"/>
        <dbReference type="ChEBI" id="CHEBI:29985"/>
        <dbReference type="ChEBI" id="CHEBI:30616"/>
        <dbReference type="ChEBI" id="CHEBI:43474"/>
        <dbReference type="ChEBI" id="CHEBI:58359"/>
        <dbReference type="ChEBI" id="CHEBI:78520"/>
        <dbReference type="ChEBI" id="CHEBI:78521"/>
        <dbReference type="ChEBI" id="CHEBI:456216"/>
    </reaction>
</comment>
<keyword evidence="1" id="KW-0547">Nucleotide-binding</keyword>
<comment type="similarity">
    <text evidence="1">Belongs to the GatC family.</text>
</comment>
<dbReference type="GO" id="GO:0005524">
    <property type="term" value="F:ATP binding"/>
    <property type="evidence" value="ECO:0007669"/>
    <property type="project" value="UniProtKB-KW"/>
</dbReference>
<dbReference type="HAMAP" id="MF_00122">
    <property type="entry name" value="GatC"/>
    <property type="match status" value="1"/>
</dbReference>
<keyword evidence="1" id="KW-0648">Protein biosynthesis</keyword>
<sequence>MSLTPKDVSRIARLARLELSEAAQAKALNELNSMLGLIEALQSVDTSGVIPLAHPLSVHEEISLRLREDVVTETASIENRQSLMANAPAESEGLFLVPKVIE</sequence>
<proteinExistence type="inferred from homology"/>
<comment type="function">
    <text evidence="1">Allows the formation of correctly charged Asn-tRNA(Asn) or Gln-tRNA(Gln) through the transamidation of misacylated Asp-tRNA(Asn) or Glu-tRNA(Gln) in organisms which lack either or both of asparaginyl-tRNA or glutaminyl-tRNA synthetases. The reaction takes place in the presence of glutamine and ATP through an activated phospho-Asp-tRNA(Asn) or phospho-Glu-tRNA(Gln).</text>
</comment>
<dbReference type="GO" id="GO:0016740">
    <property type="term" value="F:transferase activity"/>
    <property type="evidence" value="ECO:0007669"/>
    <property type="project" value="UniProtKB-KW"/>
</dbReference>
<organism evidence="2 3">
    <name type="scientific">Pelistega europaea</name>
    <dbReference type="NCBI Taxonomy" id="106147"/>
    <lineage>
        <taxon>Bacteria</taxon>
        <taxon>Pseudomonadati</taxon>
        <taxon>Pseudomonadota</taxon>
        <taxon>Betaproteobacteria</taxon>
        <taxon>Burkholderiales</taxon>
        <taxon>Alcaligenaceae</taxon>
        <taxon>Pelistega</taxon>
    </lineage>
</organism>
<dbReference type="InterPro" id="IPR036113">
    <property type="entry name" value="Asp/Glu-ADT_sf_sub_c"/>
</dbReference>
<dbReference type="EC" id="6.3.5.-" evidence="1"/>
<evidence type="ECO:0000313" key="2">
    <source>
        <dbReference type="EMBL" id="NOL49321.1"/>
    </source>
</evidence>
<keyword evidence="3" id="KW-1185">Reference proteome</keyword>
<dbReference type="RefSeq" id="WP_171588286.1">
    <property type="nucleotide sequence ID" value="NZ_JABGBO010000003.1"/>
</dbReference>
<dbReference type="GO" id="GO:0050567">
    <property type="term" value="F:glutaminyl-tRNA synthase (glutamine-hydrolyzing) activity"/>
    <property type="evidence" value="ECO:0007669"/>
    <property type="project" value="UniProtKB-UniRule"/>
</dbReference>